<dbReference type="SFLD" id="SFLDG00358">
    <property type="entry name" value="Main_(cytGST)"/>
    <property type="match status" value="1"/>
</dbReference>
<dbReference type="PANTHER" id="PTHR44051">
    <property type="entry name" value="GLUTATHIONE S-TRANSFERASE-RELATED"/>
    <property type="match status" value="1"/>
</dbReference>
<feature type="region of interest" description="Disordered" evidence="3">
    <location>
        <begin position="244"/>
        <end position="270"/>
    </location>
</feature>
<feature type="domain" description="GST C-terminal" evidence="5">
    <location>
        <begin position="121"/>
        <end position="247"/>
    </location>
</feature>
<dbReference type="SUPFAM" id="SSF52833">
    <property type="entry name" value="Thioredoxin-like"/>
    <property type="match status" value="1"/>
</dbReference>
<dbReference type="Pfam" id="PF00043">
    <property type="entry name" value="GST_C"/>
    <property type="match status" value="1"/>
</dbReference>
<organism evidence="6 7">
    <name type="scientific">Dioszegia hungarica</name>
    <dbReference type="NCBI Taxonomy" id="4972"/>
    <lineage>
        <taxon>Eukaryota</taxon>
        <taxon>Fungi</taxon>
        <taxon>Dikarya</taxon>
        <taxon>Basidiomycota</taxon>
        <taxon>Agaricomycotina</taxon>
        <taxon>Tremellomycetes</taxon>
        <taxon>Tremellales</taxon>
        <taxon>Bulleribasidiaceae</taxon>
        <taxon>Dioszegia</taxon>
    </lineage>
</organism>
<name>A0AA38LRA7_9TREE</name>
<proteinExistence type="inferred from homology"/>
<dbReference type="Proteomes" id="UP001164286">
    <property type="component" value="Unassembled WGS sequence"/>
</dbReference>
<evidence type="ECO:0000259" key="5">
    <source>
        <dbReference type="PROSITE" id="PS50405"/>
    </source>
</evidence>
<dbReference type="PROSITE" id="PS50405">
    <property type="entry name" value="GST_CTER"/>
    <property type="match status" value="1"/>
</dbReference>
<dbReference type="InterPro" id="IPR004046">
    <property type="entry name" value="GST_C"/>
</dbReference>
<sequence length="270" mass="30642">MSSSGFPSAKLPESLASLSPAAQPKLHLYTAPTPNGFKVSIILEELLLAYPDAKEIQYDFYQLSFDNNDQKSEQYLKINPNGRIPGLVDDNHGGHNVFETASIMIWLVENYDKENKFWFSDPLLKSKANSWLFFIHGGLNAMQGQANHFYRYAPEKIPYAIKRYQDETRRIYSVLEDGLKLGKGEWLVGDKYSIVDISAFGWVRSHAWAGVEDISAYPKLSAWLDRIAERKGAYNGLGVPVRPKAKMTKEEEEEQAKAASKWVMKGQEQK</sequence>
<dbReference type="Gene3D" id="1.20.1050.10">
    <property type="match status" value="1"/>
</dbReference>
<dbReference type="Gene3D" id="3.40.30.10">
    <property type="entry name" value="Glutaredoxin"/>
    <property type="match status" value="1"/>
</dbReference>
<evidence type="ECO:0000256" key="3">
    <source>
        <dbReference type="SAM" id="MobiDB-lite"/>
    </source>
</evidence>
<dbReference type="GeneID" id="77729544"/>
<keyword evidence="7" id="KW-1185">Reference proteome</keyword>
<protein>
    <submittedName>
        <fullName evidence="6">Glutathione S-transferase</fullName>
    </submittedName>
</protein>
<evidence type="ECO:0000256" key="2">
    <source>
        <dbReference type="RuleBase" id="RU003494"/>
    </source>
</evidence>
<evidence type="ECO:0000313" key="7">
    <source>
        <dbReference type="Proteomes" id="UP001164286"/>
    </source>
</evidence>
<dbReference type="InterPro" id="IPR036249">
    <property type="entry name" value="Thioredoxin-like_sf"/>
</dbReference>
<dbReference type="Pfam" id="PF02798">
    <property type="entry name" value="GST_N"/>
    <property type="match status" value="1"/>
</dbReference>
<dbReference type="AlphaFoldDB" id="A0AA38LRA7"/>
<evidence type="ECO:0000313" key="6">
    <source>
        <dbReference type="EMBL" id="KAI9634227.1"/>
    </source>
</evidence>
<dbReference type="InterPro" id="IPR010987">
    <property type="entry name" value="Glutathione-S-Trfase_C-like"/>
</dbReference>
<dbReference type="EMBL" id="JAKWFO010000008">
    <property type="protein sequence ID" value="KAI9634227.1"/>
    <property type="molecule type" value="Genomic_DNA"/>
</dbReference>
<gene>
    <name evidence="6" type="ORF">MKK02DRAFT_38899</name>
</gene>
<dbReference type="InterPro" id="IPR040079">
    <property type="entry name" value="Glutathione_S-Trfase"/>
</dbReference>
<dbReference type="InterPro" id="IPR036282">
    <property type="entry name" value="Glutathione-S-Trfase_C_sf"/>
</dbReference>
<dbReference type="PROSITE" id="PS50404">
    <property type="entry name" value="GST_NTER"/>
    <property type="match status" value="1"/>
</dbReference>
<evidence type="ECO:0000256" key="1">
    <source>
        <dbReference type="ARBA" id="ARBA00007409"/>
    </source>
</evidence>
<dbReference type="PANTHER" id="PTHR44051:SF8">
    <property type="entry name" value="GLUTATHIONE S-TRANSFERASE GSTA"/>
    <property type="match status" value="1"/>
</dbReference>
<evidence type="ECO:0000259" key="4">
    <source>
        <dbReference type="PROSITE" id="PS50404"/>
    </source>
</evidence>
<dbReference type="SFLD" id="SFLDS00019">
    <property type="entry name" value="Glutathione_Transferase_(cytos"/>
    <property type="match status" value="1"/>
</dbReference>
<dbReference type="InterPro" id="IPR004045">
    <property type="entry name" value="Glutathione_S-Trfase_N"/>
</dbReference>
<comment type="caution">
    <text evidence="6">The sequence shown here is derived from an EMBL/GenBank/DDBJ whole genome shotgun (WGS) entry which is preliminary data.</text>
</comment>
<comment type="similarity">
    <text evidence="1 2">Belongs to the GST superfamily.</text>
</comment>
<dbReference type="CDD" id="cd03048">
    <property type="entry name" value="GST_N_Ure2p_like"/>
    <property type="match status" value="1"/>
</dbReference>
<reference evidence="6" key="1">
    <citation type="journal article" date="2022" name="G3 (Bethesda)">
        <title>High quality genome of the basidiomycete yeast Dioszegia hungarica PDD-24b-2 isolated from cloud water.</title>
        <authorList>
            <person name="Jarrige D."/>
            <person name="Haridas S."/>
            <person name="Bleykasten-Grosshans C."/>
            <person name="Joly M."/>
            <person name="Nadalig T."/>
            <person name="Sancelme M."/>
            <person name="Vuilleumier S."/>
            <person name="Grigoriev I.V."/>
            <person name="Amato P."/>
            <person name="Bringel F."/>
        </authorList>
    </citation>
    <scope>NUCLEOTIDE SEQUENCE</scope>
    <source>
        <strain evidence="6">PDD-24b-2</strain>
    </source>
</reference>
<dbReference type="RefSeq" id="XP_052944004.1">
    <property type="nucleotide sequence ID" value="XM_053090339.1"/>
</dbReference>
<dbReference type="SFLD" id="SFLDG01151">
    <property type="entry name" value="Main.2:_Nu-like"/>
    <property type="match status" value="1"/>
</dbReference>
<dbReference type="SUPFAM" id="SSF47616">
    <property type="entry name" value="GST C-terminal domain-like"/>
    <property type="match status" value="1"/>
</dbReference>
<feature type="domain" description="GST N-terminal" evidence="4">
    <location>
        <begin position="23"/>
        <end position="115"/>
    </location>
</feature>
<accession>A0AA38LRA7</accession>